<dbReference type="RefSeq" id="WP_283487196.1">
    <property type="nucleotide sequence ID" value="NZ_CP125947.1"/>
</dbReference>
<dbReference type="SUPFAM" id="SSF56214">
    <property type="entry name" value="4'-phosphopantetheinyl transferase"/>
    <property type="match status" value="2"/>
</dbReference>
<name>A0ABY8SSR6_9BURK</name>
<accession>A0ABY8SSR6</accession>
<gene>
    <name evidence="1" type="ORF">QMY55_02855</name>
</gene>
<evidence type="ECO:0000313" key="2">
    <source>
        <dbReference type="Proteomes" id="UP001240697"/>
    </source>
</evidence>
<reference evidence="1 2" key="1">
    <citation type="submission" date="2023-05" db="EMBL/GenBank/DDBJ databases">
        <authorList>
            <person name="Yin Y."/>
            <person name="Lu Z."/>
        </authorList>
    </citation>
    <scope>NUCLEOTIDE SEQUENCE [LARGE SCALE GENOMIC DNA]</scope>
    <source>
        <strain evidence="1 2">ZM22</strain>
    </source>
</reference>
<evidence type="ECO:0008006" key="3">
    <source>
        <dbReference type="Google" id="ProtNLM"/>
    </source>
</evidence>
<keyword evidence="2" id="KW-1185">Reference proteome</keyword>
<dbReference type="Gene3D" id="3.90.470.20">
    <property type="entry name" value="4'-phosphopantetheinyl transferase domain"/>
    <property type="match status" value="1"/>
</dbReference>
<evidence type="ECO:0000313" key="1">
    <source>
        <dbReference type="EMBL" id="WHS66102.1"/>
    </source>
</evidence>
<dbReference type="EMBL" id="CP125947">
    <property type="protein sequence ID" value="WHS66102.1"/>
    <property type="molecule type" value="Genomic_DNA"/>
</dbReference>
<dbReference type="Proteomes" id="UP001240697">
    <property type="component" value="Chromosome"/>
</dbReference>
<protein>
    <recommendedName>
        <fullName evidence="3">4'-phosphopantetheinyl transferase superfamily protein</fullName>
    </recommendedName>
</protein>
<dbReference type="InterPro" id="IPR037143">
    <property type="entry name" value="4-PPantetheinyl_Trfase_dom_sf"/>
</dbReference>
<sequence>MMQIQTCELVGEAPVGWPRLRLVKGLDARDRDSARLQARAALRSCLALELGCAEAELEISNLRNQPPRLRLHGQRLDELHCSISHAPGLALLAWHRGGAVGVDIQAVDEGMPRAELEAVARLFLPPKVVEMLSDTAEGALFFEEFAGAWAQQEAQLKCAGLGLVEWSAELQARLTGMSCASLSLAQSHAAAVAWWPAADEEALA</sequence>
<organism evidence="1 2">
    <name type="scientific">Comamonas resistens</name>
    <dbReference type="NCBI Taxonomy" id="3046670"/>
    <lineage>
        <taxon>Bacteria</taxon>
        <taxon>Pseudomonadati</taxon>
        <taxon>Pseudomonadota</taxon>
        <taxon>Betaproteobacteria</taxon>
        <taxon>Burkholderiales</taxon>
        <taxon>Comamonadaceae</taxon>
        <taxon>Comamonas</taxon>
    </lineage>
</organism>
<proteinExistence type="predicted"/>